<keyword evidence="1" id="KW-0472">Membrane</keyword>
<feature type="transmembrane region" description="Helical" evidence="1">
    <location>
        <begin position="6"/>
        <end position="27"/>
    </location>
</feature>
<gene>
    <name evidence="2" type="ORF">JZ786_23640</name>
</gene>
<accession>A0A9X7Z7L4</accession>
<keyword evidence="3" id="KW-1185">Reference proteome</keyword>
<dbReference type="AlphaFoldDB" id="A0A9X7Z7L4"/>
<sequence>MKLIIFKAMSVLLGLVLIASLVTNYMYYRRVKHEEQYVRLLYNQFIFYTDMAAGTLGKVNHGTADYQRAAVDTSDAANALSALEHYESIVQNPTSGEPSTPHVKQISIFLSYVSLALVKRNPQIQTSNGLVTISPSSAKTIVFKMDDIVMSNIKDSNIPTDKVSTVFDQIYNLIPKDFNNQNMLDFFYH</sequence>
<dbReference type="Proteomes" id="UP000663505">
    <property type="component" value="Chromosome"/>
</dbReference>
<dbReference type="RefSeq" id="WP_206656696.1">
    <property type="nucleotide sequence ID" value="NZ_CP071182.1"/>
</dbReference>
<protein>
    <submittedName>
        <fullName evidence="2">Uncharacterized protein</fullName>
    </submittedName>
</protein>
<reference evidence="2 3" key="1">
    <citation type="submission" date="2021-02" db="EMBL/GenBank/DDBJ databases">
        <title>Alicyclobacillus curvatus sp. nov. and Alicyclobacillus mengziensis sp. nov., two acidophilic bacteria isolated from acid mine drainage.</title>
        <authorList>
            <person name="Huang Y."/>
        </authorList>
    </citation>
    <scope>NUCLEOTIDE SEQUENCE [LARGE SCALE GENOMIC DNA]</scope>
    <source>
        <strain evidence="2 3">S30H14</strain>
    </source>
</reference>
<dbReference type="KEGG" id="afx:JZ786_23640"/>
<evidence type="ECO:0000313" key="3">
    <source>
        <dbReference type="Proteomes" id="UP000663505"/>
    </source>
</evidence>
<proteinExistence type="predicted"/>
<evidence type="ECO:0000256" key="1">
    <source>
        <dbReference type="SAM" id="Phobius"/>
    </source>
</evidence>
<keyword evidence="1" id="KW-0812">Transmembrane</keyword>
<name>A0A9X7Z7L4_9BACL</name>
<organism evidence="2 3">
    <name type="scientific">Alicyclobacillus mengziensis</name>
    <dbReference type="NCBI Taxonomy" id="2931921"/>
    <lineage>
        <taxon>Bacteria</taxon>
        <taxon>Bacillati</taxon>
        <taxon>Bacillota</taxon>
        <taxon>Bacilli</taxon>
        <taxon>Bacillales</taxon>
        <taxon>Alicyclobacillaceae</taxon>
        <taxon>Alicyclobacillus</taxon>
    </lineage>
</organism>
<keyword evidence="1" id="KW-1133">Transmembrane helix</keyword>
<evidence type="ECO:0000313" key="2">
    <source>
        <dbReference type="EMBL" id="QSO47343.1"/>
    </source>
</evidence>
<dbReference type="EMBL" id="CP071182">
    <property type="protein sequence ID" value="QSO47343.1"/>
    <property type="molecule type" value="Genomic_DNA"/>
</dbReference>